<organism evidence="14 15">
    <name type="scientific">Allacma fusca</name>
    <dbReference type="NCBI Taxonomy" id="39272"/>
    <lineage>
        <taxon>Eukaryota</taxon>
        <taxon>Metazoa</taxon>
        <taxon>Ecdysozoa</taxon>
        <taxon>Arthropoda</taxon>
        <taxon>Hexapoda</taxon>
        <taxon>Collembola</taxon>
        <taxon>Symphypleona</taxon>
        <taxon>Sminthuridae</taxon>
        <taxon>Allacma</taxon>
    </lineage>
</organism>
<dbReference type="Proteomes" id="UP000708208">
    <property type="component" value="Unassembled WGS sequence"/>
</dbReference>
<name>A0A8J2P4H9_9HEXA</name>
<evidence type="ECO:0008006" key="16">
    <source>
        <dbReference type="Google" id="ProtNLM"/>
    </source>
</evidence>
<keyword evidence="11 12" id="KW-0407">Ion channel</keyword>
<dbReference type="GO" id="GO:0005886">
    <property type="term" value="C:plasma membrane"/>
    <property type="evidence" value="ECO:0007669"/>
    <property type="project" value="TreeGrafter"/>
</dbReference>
<accession>A0A8J2P4H9</accession>
<gene>
    <name evidence="14" type="ORF">AFUS01_LOCUS12891</name>
</gene>
<dbReference type="OrthoDB" id="6021021at2759"/>
<evidence type="ECO:0000313" key="14">
    <source>
        <dbReference type="EMBL" id="CAG7723830.1"/>
    </source>
</evidence>
<evidence type="ECO:0000256" key="11">
    <source>
        <dbReference type="ARBA" id="ARBA00023303"/>
    </source>
</evidence>
<evidence type="ECO:0000256" key="6">
    <source>
        <dbReference type="ARBA" id="ARBA00022989"/>
    </source>
</evidence>
<keyword evidence="9 13" id="KW-0472">Membrane</keyword>
<evidence type="ECO:0000256" key="10">
    <source>
        <dbReference type="ARBA" id="ARBA00023201"/>
    </source>
</evidence>
<keyword evidence="10 12" id="KW-0739">Sodium transport</keyword>
<comment type="similarity">
    <text evidence="2 12">Belongs to the amiloride-sensitive sodium channel (TC 1.A.6) family.</text>
</comment>
<evidence type="ECO:0000256" key="1">
    <source>
        <dbReference type="ARBA" id="ARBA00004141"/>
    </source>
</evidence>
<keyword evidence="7" id="KW-0915">Sodium</keyword>
<comment type="subcellular location">
    <subcellularLocation>
        <location evidence="1">Membrane</location>
        <topology evidence="1">Multi-pass membrane protein</topology>
    </subcellularLocation>
</comment>
<evidence type="ECO:0000256" key="7">
    <source>
        <dbReference type="ARBA" id="ARBA00023053"/>
    </source>
</evidence>
<sequence length="622" mass="71902">MNGKTTEKLVFEGSKKTPKWWDSIVMDYFRYSGMHGLKYIADPRRHLTEKFFWTSSFIVALLAAVYLIREVWTRYEKTPVIVSFRAKDIELHEIPFPGITICNMNKIPKNYVDNLARSAKHSGKDGAHARDQLRHVKTLCDSSGSFAKTQGFASPRGRIKLQENNSDQTITTKIYDVLLNSTPPCDEMIRLCLWGNQKYNCGDLFKTVVTAVGKCCAFNQIPISLLYSDSLLASWNVYRNQDDVIEARQLQEKEKLEEAENRDWERWKFLIEAGSTRPRFQQTPGTSSGLSLLMDPNSDSYFCSTSDSKGFNIFMGTPVDEPRMRQLGKVIGLGREVFIEVVPTITFADPDIKQFHPEKRQCIFPDELKLKFYRSYTQKNCFQECKSKEVTKQCSCVPYYAVRFLNTSVCSSNVESIEYKCYNKVSKNIDSKHRQLCSHCSVLCADLAYKSKITYARLQNSSKLWRDHFNESAVPYWAMNEMAVVHIYFKLDTFYARIRRELFGRTDLIANMGNLLTLCLGFSVLSGVEILYFFTARIFWNYIFSRYKADTNNSTDVKKSISSFKKQLPEAFLCNWKKYNPVLSYGDYFVLQDLQCSTLFKSSKTIHKQGNKNQVEVFMNPC</sequence>
<evidence type="ECO:0000256" key="9">
    <source>
        <dbReference type="ARBA" id="ARBA00023136"/>
    </source>
</evidence>
<evidence type="ECO:0000256" key="5">
    <source>
        <dbReference type="ARBA" id="ARBA00022692"/>
    </source>
</evidence>
<evidence type="ECO:0000313" key="15">
    <source>
        <dbReference type="Proteomes" id="UP000708208"/>
    </source>
</evidence>
<feature type="transmembrane region" description="Helical" evidence="13">
    <location>
        <begin position="51"/>
        <end position="68"/>
    </location>
</feature>
<dbReference type="PANTHER" id="PTHR11690">
    <property type="entry name" value="AMILORIDE-SENSITIVE SODIUM CHANNEL-RELATED"/>
    <property type="match status" value="1"/>
</dbReference>
<keyword evidence="6 13" id="KW-1133">Transmembrane helix</keyword>
<evidence type="ECO:0000256" key="12">
    <source>
        <dbReference type="RuleBase" id="RU000679"/>
    </source>
</evidence>
<dbReference type="PANTHER" id="PTHR11690:SF243">
    <property type="entry name" value="PICKPOCKET 12-RELATED"/>
    <property type="match status" value="1"/>
</dbReference>
<comment type="caution">
    <text evidence="14">The sequence shown here is derived from an EMBL/GenBank/DDBJ whole genome shotgun (WGS) entry which is preliminary data.</text>
</comment>
<keyword evidence="15" id="KW-1185">Reference proteome</keyword>
<dbReference type="EMBL" id="CAJVCH010102950">
    <property type="protein sequence ID" value="CAG7723830.1"/>
    <property type="molecule type" value="Genomic_DNA"/>
</dbReference>
<feature type="transmembrane region" description="Helical" evidence="13">
    <location>
        <begin position="515"/>
        <end position="540"/>
    </location>
</feature>
<keyword evidence="4 12" id="KW-0894">Sodium channel</keyword>
<dbReference type="Pfam" id="PF00858">
    <property type="entry name" value="ASC"/>
    <property type="match status" value="1"/>
</dbReference>
<dbReference type="InterPro" id="IPR001873">
    <property type="entry name" value="ENaC"/>
</dbReference>
<evidence type="ECO:0000256" key="3">
    <source>
        <dbReference type="ARBA" id="ARBA00022448"/>
    </source>
</evidence>
<reference evidence="14" key="1">
    <citation type="submission" date="2021-06" db="EMBL/GenBank/DDBJ databases">
        <authorList>
            <person name="Hodson N. C."/>
            <person name="Mongue J. A."/>
            <person name="Jaron S. K."/>
        </authorList>
    </citation>
    <scope>NUCLEOTIDE SEQUENCE</scope>
</reference>
<keyword evidence="5 12" id="KW-0812">Transmembrane</keyword>
<dbReference type="GO" id="GO:0015280">
    <property type="term" value="F:ligand-gated sodium channel activity"/>
    <property type="evidence" value="ECO:0007669"/>
    <property type="project" value="TreeGrafter"/>
</dbReference>
<keyword evidence="8 12" id="KW-0406">Ion transport</keyword>
<evidence type="ECO:0000256" key="2">
    <source>
        <dbReference type="ARBA" id="ARBA00007193"/>
    </source>
</evidence>
<evidence type="ECO:0000256" key="8">
    <source>
        <dbReference type="ARBA" id="ARBA00023065"/>
    </source>
</evidence>
<protein>
    <recommendedName>
        <fullName evidence="16">Pickpocket protein 28</fullName>
    </recommendedName>
</protein>
<evidence type="ECO:0000256" key="13">
    <source>
        <dbReference type="SAM" id="Phobius"/>
    </source>
</evidence>
<proteinExistence type="inferred from homology"/>
<dbReference type="AlphaFoldDB" id="A0A8J2P4H9"/>
<keyword evidence="3 12" id="KW-0813">Transport</keyword>
<evidence type="ECO:0000256" key="4">
    <source>
        <dbReference type="ARBA" id="ARBA00022461"/>
    </source>
</evidence>